<sequence>MSIELNNESENTAQFLISVFKALETLVRLHLQDHRSQPPLHDLLNKVTLAIQSKVELVHVYQICTVYPESFIVSQTGDRDLVLELGAEKTGVTQRIATFERKVREYMASNPGQDIQLKKRVVKKEASPKKIAASKVLKGSSDKNSFKEKRATSGKSLLERIRAKEESSKKQGLDPASLKIQHRKLYISGKLEAVYGILYDLSPKRISDTELAVTSHSLGSLITTVQNSFASPMAAVDIEASIHELAKVLNDPSKVKVVKSGDVSIVRLGALERTKDLELLTSN</sequence>
<protein>
    <recommendedName>
        <fullName evidence="4">DNA replication factor Cdt1 C-terminal domain-containing protein</fullName>
    </recommendedName>
</protein>
<feature type="region of interest" description="Disordered" evidence="3">
    <location>
        <begin position="143"/>
        <end position="174"/>
    </location>
</feature>
<evidence type="ECO:0000313" key="6">
    <source>
        <dbReference type="Proteomes" id="UP000019384"/>
    </source>
</evidence>
<feature type="compositionally biased region" description="Basic and acidic residues" evidence="3">
    <location>
        <begin position="143"/>
        <end position="172"/>
    </location>
</feature>
<keyword evidence="2" id="KW-0131">Cell cycle</keyword>
<dbReference type="InterPro" id="IPR032054">
    <property type="entry name" value="Cdt1_C"/>
</dbReference>
<name>W6MVZ8_9ASCO</name>
<keyword evidence="6" id="KW-1185">Reference proteome</keyword>
<dbReference type="STRING" id="1382522.W6MVZ8"/>
<evidence type="ECO:0000256" key="3">
    <source>
        <dbReference type="SAM" id="MobiDB-lite"/>
    </source>
</evidence>
<feature type="domain" description="DNA replication factor Cdt1 C-terminal" evidence="4">
    <location>
        <begin position="156"/>
        <end position="256"/>
    </location>
</feature>
<organism evidence="5 6">
    <name type="scientific">Kuraishia capsulata CBS 1993</name>
    <dbReference type="NCBI Taxonomy" id="1382522"/>
    <lineage>
        <taxon>Eukaryota</taxon>
        <taxon>Fungi</taxon>
        <taxon>Dikarya</taxon>
        <taxon>Ascomycota</taxon>
        <taxon>Saccharomycotina</taxon>
        <taxon>Pichiomycetes</taxon>
        <taxon>Pichiales</taxon>
        <taxon>Pichiaceae</taxon>
        <taxon>Kuraishia</taxon>
    </lineage>
</organism>
<dbReference type="Proteomes" id="UP000019384">
    <property type="component" value="Unassembled WGS sequence"/>
</dbReference>
<evidence type="ECO:0000313" key="5">
    <source>
        <dbReference type="EMBL" id="CDK26700.1"/>
    </source>
</evidence>
<evidence type="ECO:0000256" key="1">
    <source>
        <dbReference type="ARBA" id="ARBA00008356"/>
    </source>
</evidence>
<dbReference type="HOGENOM" id="CLU_077448_0_0_1"/>
<dbReference type="EMBL" id="HG793127">
    <property type="protein sequence ID" value="CDK26700.1"/>
    <property type="molecule type" value="Genomic_DNA"/>
</dbReference>
<dbReference type="Pfam" id="PF16679">
    <property type="entry name" value="CDT1_C"/>
    <property type="match status" value="1"/>
</dbReference>
<dbReference type="GeneID" id="34520088"/>
<reference evidence="5" key="2">
    <citation type="submission" date="2014-02" db="EMBL/GenBank/DDBJ databases">
        <title>Complete DNA sequence of /Kuraishia capsulata/ illustrates novel genomic features among budding yeasts (/Saccharomycotina/).</title>
        <authorList>
            <person name="Morales L."/>
            <person name="Noel B."/>
            <person name="Porcel B."/>
            <person name="Marcet-Houben M."/>
            <person name="Hullo M-F."/>
            <person name="Sacerdot C."/>
            <person name="Tekaia F."/>
            <person name="Leh-Louis V."/>
            <person name="Despons L."/>
            <person name="Khanna V."/>
            <person name="Aury J-M."/>
            <person name="Barbe V."/>
            <person name="Couloux A."/>
            <person name="Labadie K."/>
            <person name="Pelletier E."/>
            <person name="Souciet J-L."/>
            <person name="Boekhout T."/>
            <person name="Gabaldon T."/>
            <person name="Wincker P."/>
            <person name="Dujon B."/>
        </authorList>
    </citation>
    <scope>NUCLEOTIDE SEQUENCE</scope>
    <source>
        <strain evidence="5">CBS 1993</strain>
    </source>
</reference>
<dbReference type="AlphaFoldDB" id="W6MVZ8"/>
<proteinExistence type="inferred from homology"/>
<accession>W6MVZ8</accession>
<dbReference type="OrthoDB" id="3981148at2759"/>
<dbReference type="RefSeq" id="XP_022458700.1">
    <property type="nucleotide sequence ID" value="XM_022602946.1"/>
</dbReference>
<evidence type="ECO:0000256" key="2">
    <source>
        <dbReference type="ARBA" id="ARBA00023306"/>
    </source>
</evidence>
<dbReference type="InterPro" id="IPR038090">
    <property type="entry name" value="Cdt1_C_WH_dom_sf"/>
</dbReference>
<dbReference type="Gene3D" id="1.10.10.1420">
    <property type="entry name" value="DNA replication factor Cdt1, C-terminal WH domain"/>
    <property type="match status" value="1"/>
</dbReference>
<evidence type="ECO:0000259" key="4">
    <source>
        <dbReference type="Pfam" id="PF16679"/>
    </source>
</evidence>
<reference evidence="5" key="1">
    <citation type="submission" date="2013-12" db="EMBL/GenBank/DDBJ databases">
        <authorList>
            <person name="Genoscope - CEA"/>
        </authorList>
    </citation>
    <scope>NUCLEOTIDE SEQUENCE</scope>
    <source>
        <strain evidence="5">CBS 1993</strain>
    </source>
</reference>
<comment type="similarity">
    <text evidence="1">Belongs to the Cdt1 family.</text>
</comment>
<gene>
    <name evidence="5" type="ORF">KUCA_T00002674001</name>
</gene>